<evidence type="ECO:0000313" key="1">
    <source>
        <dbReference type="EMBL" id="HJF92583.1"/>
    </source>
</evidence>
<reference evidence="1" key="2">
    <citation type="submission" date="2021-09" db="EMBL/GenBank/DDBJ databases">
        <authorList>
            <person name="Gilroy R."/>
        </authorList>
    </citation>
    <scope>NUCLEOTIDE SEQUENCE</scope>
    <source>
        <strain evidence="1">CHK55-1828</strain>
    </source>
</reference>
<dbReference type="Proteomes" id="UP000717835">
    <property type="component" value="Unassembled WGS sequence"/>
</dbReference>
<accession>A0A921HX94</accession>
<protein>
    <submittedName>
        <fullName evidence="1">Uncharacterized protein</fullName>
    </submittedName>
</protein>
<comment type="caution">
    <text evidence="1">The sequence shown here is derived from an EMBL/GenBank/DDBJ whole genome shotgun (WGS) entry which is preliminary data.</text>
</comment>
<sequence>METKEPTPTIVHNYYGITFQDCSMPNATIQTISQPSADTRRAPDAPMPEAALPEALCTPLAETLRGRLADAGLVDGHWQPLSLSNAEKGVLASLLADRLEIGNHWKFFGRLWGMNSETLRTAYNKGMDQHRTADFMERVNRALKG</sequence>
<dbReference type="EMBL" id="DYVX01000077">
    <property type="protein sequence ID" value="HJF92583.1"/>
    <property type="molecule type" value="Genomic_DNA"/>
</dbReference>
<gene>
    <name evidence="1" type="ORF">K8W02_09410</name>
</gene>
<reference evidence="1" key="1">
    <citation type="journal article" date="2021" name="PeerJ">
        <title>Extensive microbial diversity within the chicken gut microbiome revealed by metagenomics and culture.</title>
        <authorList>
            <person name="Gilroy R."/>
            <person name="Ravi A."/>
            <person name="Getino M."/>
            <person name="Pursley I."/>
            <person name="Horton D.L."/>
            <person name="Alikhan N.F."/>
            <person name="Baker D."/>
            <person name="Gharbi K."/>
            <person name="Hall N."/>
            <person name="Watson M."/>
            <person name="Adriaenssens E.M."/>
            <person name="Foster-Nyarko E."/>
            <person name="Jarju S."/>
            <person name="Secka A."/>
            <person name="Antonio M."/>
            <person name="Oren A."/>
            <person name="Chaudhuri R.R."/>
            <person name="La Ragione R."/>
            <person name="Hildebrand F."/>
            <person name="Pallen M.J."/>
        </authorList>
    </citation>
    <scope>NUCLEOTIDE SEQUENCE</scope>
    <source>
        <strain evidence="1">CHK55-1828</strain>
    </source>
</reference>
<dbReference type="RefSeq" id="WP_276828291.1">
    <property type="nucleotide sequence ID" value="NZ_DYVX01000077.1"/>
</dbReference>
<dbReference type="AlphaFoldDB" id="A0A921HX94"/>
<proteinExistence type="predicted"/>
<evidence type="ECO:0000313" key="2">
    <source>
        <dbReference type="Proteomes" id="UP000717835"/>
    </source>
</evidence>
<name>A0A921HX94_9BACT</name>
<organism evidence="1 2">
    <name type="scientific">Mediterranea massiliensis</name>
    <dbReference type="NCBI Taxonomy" id="1841865"/>
    <lineage>
        <taxon>Bacteria</taxon>
        <taxon>Pseudomonadati</taxon>
        <taxon>Bacteroidota</taxon>
        <taxon>Bacteroidia</taxon>
        <taxon>Bacteroidales</taxon>
        <taxon>Bacteroidaceae</taxon>
        <taxon>Mediterranea</taxon>
    </lineage>
</organism>